<dbReference type="Gene3D" id="1.10.287.1970">
    <property type="match status" value="1"/>
</dbReference>
<dbReference type="Pfam" id="PF00155">
    <property type="entry name" value="Aminotran_1_2"/>
    <property type="match status" value="1"/>
</dbReference>
<feature type="domain" description="Aminotransferase class I/classII large" evidence="10">
    <location>
        <begin position="116"/>
        <end position="492"/>
    </location>
</feature>
<proteinExistence type="inferred from homology"/>
<sequence>MAALAHYMPCMRRPRMRSDCAAVHKCITMKLDNCLTVENINQNLLNIKYAVRGPILERAIQIEREIQKGVPKPFERVVRANIGDCHALGQKPITFIRQVQALTACPALARSAAVPEDVRVRAAEILDDCTKSSVGAYSPSAGLQLVRRRVAQYLTARDGVRACADDIYLGSGASDVIKAVLTMFVQDVDGKPPAVMIPVPQYPLFSGTLAELGLRQADYFLDEEHQWALSAAELERCWRLAARDCAVRALVVINPGNPTGQVLTRENMEQIVKFAYEHNLFLLADEVYQENIVSKPFFSFKKVMHEMGAPYSGMDLASFVTCSKGWAAECGQRAGFVELRAAPAAPAFRVARAVMQCPNVLGQCILDCVMRPPAPGEPSYPQFAKELADIRQVLAERTETAYETFNSIPGYFCNPIDGSMFAYPRVTIPEAAQAAARDLHMSPDEFYCLRLLEETGVCVIPGTGFGQLPGTFHFRTTILHPRDEFQHMMDSIRRFHHDFLQRYS</sequence>
<evidence type="ECO:0000256" key="5">
    <source>
        <dbReference type="ARBA" id="ARBA00022898"/>
    </source>
</evidence>
<dbReference type="STRING" id="7102.A0A2A4JWS8"/>
<evidence type="ECO:0000256" key="9">
    <source>
        <dbReference type="ARBA" id="ARBA00047412"/>
    </source>
</evidence>
<protein>
    <recommendedName>
        <fullName evidence="8">alanine transaminase</fullName>
        <ecNumber evidence="8">2.6.1.2</ecNumber>
    </recommendedName>
</protein>
<dbReference type="InterPro" id="IPR015421">
    <property type="entry name" value="PyrdxlP-dep_Trfase_major"/>
</dbReference>
<evidence type="ECO:0000256" key="1">
    <source>
        <dbReference type="ARBA" id="ARBA00001933"/>
    </source>
</evidence>
<dbReference type="PANTHER" id="PTHR11751">
    <property type="entry name" value="ALANINE AMINOTRANSFERASE"/>
    <property type="match status" value="1"/>
</dbReference>
<keyword evidence="3" id="KW-0032">Aminotransferase</keyword>
<accession>A0A2A4JWS8</accession>
<dbReference type="PANTHER" id="PTHR11751:SF29">
    <property type="entry name" value="ALANINE TRANSAMINASE"/>
    <property type="match status" value="1"/>
</dbReference>
<dbReference type="GO" id="GO:0042853">
    <property type="term" value="P:L-alanine catabolic process"/>
    <property type="evidence" value="ECO:0007669"/>
    <property type="project" value="UniProtKB-UniPathway"/>
</dbReference>
<dbReference type="AlphaFoldDB" id="A0A2A4JWS8"/>
<dbReference type="UniPathway" id="UPA00528">
    <property type="reaction ID" value="UER00586"/>
</dbReference>
<comment type="catalytic activity">
    <reaction evidence="9">
        <text>L-alanine + 2-oxoglutarate = pyruvate + L-glutamate</text>
        <dbReference type="Rhea" id="RHEA:19453"/>
        <dbReference type="ChEBI" id="CHEBI:15361"/>
        <dbReference type="ChEBI" id="CHEBI:16810"/>
        <dbReference type="ChEBI" id="CHEBI:29985"/>
        <dbReference type="ChEBI" id="CHEBI:57972"/>
        <dbReference type="EC" id="2.6.1.2"/>
    </reaction>
</comment>
<dbReference type="GO" id="GO:0030170">
    <property type="term" value="F:pyridoxal phosphate binding"/>
    <property type="evidence" value="ECO:0007669"/>
    <property type="project" value="InterPro"/>
</dbReference>
<comment type="subunit">
    <text evidence="2">Homodimer.</text>
</comment>
<gene>
    <name evidence="11" type="ORF">B5V51_10832</name>
</gene>
<comment type="caution">
    <text evidence="11">The sequence shown here is derived from an EMBL/GenBank/DDBJ whole genome shotgun (WGS) entry which is preliminary data.</text>
</comment>
<name>A0A2A4JWS8_HELVI</name>
<dbReference type="Gene3D" id="3.40.640.10">
    <property type="entry name" value="Type I PLP-dependent aspartate aminotransferase-like (Major domain)"/>
    <property type="match status" value="1"/>
</dbReference>
<comment type="similarity">
    <text evidence="7">Belongs to the class-I pyridoxal-phosphate-dependent aminotransferase family. Alanine aminotransferase subfamily.</text>
</comment>
<evidence type="ECO:0000256" key="2">
    <source>
        <dbReference type="ARBA" id="ARBA00011738"/>
    </source>
</evidence>
<dbReference type="SUPFAM" id="SSF53383">
    <property type="entry name" value="PLP-dependent transferases"/>
    <property type="match status" value="1"/>
</dbReference>
<evidence type="ECO:0000256" key="8">
    <source>
        <dbReference type="ARBA" id="ARBA00026106"/>
    </source>
</evidence>
<evidence type="ECO:0000259" key="10">
    <source>
        <dbReference type="Pfam" id="PF00155"/>
    </source>
</evidence>
<dbReference type="EMBL" id="NWSH01000529">
    <property type="protein sequence ID" value="PCG75860.1"/>
    <property type="molecule type" value="Genomic_DNA"/>
</dbReference>
<evidence type="ECO:0000256" key="6">
    <source>
        <dbReference type="ARBA" id="ARBA00025708"/>
    </source>
</evidence>
<evidence type="ECO:0000256" key="3">
    <source>
        <dbReference type="ARBA" id="ARBA00022576"/>
    </source>
</evidence>
<comment type="cofactor">
    <cofactor evidence="1">
        <name>pyridoxal 5'-phosphate</name>
        <dbReference type="ChEBI" id="CHEBI:597326"/>
    </cofactor>
</comment>
<evidence type="ECO:0000256" key="7">
    <source>
        <dbReference type="ARBA" id="ARBA00025785"/>
    </source>
</evidence>
<dbReference type="FunFam" id="3.90.1150.10:FF:000151">
    <property type="entry name" value="Alanine aminotransferase 2"/>
    <property type="match status" value="1"/>
</dbReference>
<dbReference type="GO" id="GO:0004021">
    <property type="term" value="F:L-alanine:2-oxoglutarate aminotransferase activity"/>
    <property type="evidence" value="ECO:0007669"/>
    <property type="project" value="UniProtKB-EC"/>
</dbReference>
<dbReference type="InterPro" id="IPR004839">
    <property type="entry name" value="Aminotransferase_I/II_large"/>
</dbReference>
<keyword evidence="5" id="KW-0663">Pyridoxal phosphate</keyword>
<evidence type="ECO:0000256" key="4">
    <source>
        <dbReference type="ARBA" id="ARBA00022679"/>
    </source>
</evidence>
<evidence type="ECO:0000313" key="11">
    <source>
        <dbReference type="EMBL" id="PCG75860.1"/>
    </source>
</evidence>
<dbReference type="InterPro" id="IPR015422">
    <property type="entry name" value="PyrdxlP-dep_Trfase_small"/>
</dbReference>
<dbReference type="FunFam" id="3.40.640.10:FF:000236">
    <property type="entry name" value="Alanine aminotransferase 2"/>
    <property type="match status" value="1"/>
</dbReference>
<keyword evidence="4" id="KW-0808">Transferase</keyword>
<reference evidence="11" key="1">
    <citation type="submission" date="2017-09" db="EMBL/GenBank/DDBJ databases">
        <title>Contemporary evolution of a Lepidopteran species, Heliothis virescens, in response to modern agricultural practices.</title>
        <authorList>
            <person name="Fritz M.L."/>
            <person name="Deyonke A.M."/>
            <person name="Papanicolaou A."/>
            <person name="Micinski S."/>
            <person name="Westbrook J."/>
            <person name="Gould F."/>
        </authorList>
    </citation>
    <scope>NUCLEOTIDE SEQUENCE [LARGE SCALE GENOMIC DNA]</scope>
    <source>
        <strain evidence="11">HvINT-</strain>
        <tissue evidence="11">Whole body</tissue>
    </source>
</reference>
<organism evidence="11">
    <name type="scientific">Heliothis virescens</name>
    <name type="common">Tobacco budworm moth</name>
    <dbReference type="NCBI Taxonomy" id="7102"/>
    <lineage>
        <taxon>Eukaryota</taxon>
        <taxon>Metazoa</taxon>
        <taxon>Ecdysozoa</taxon>
        <taxon>Arthropoda</taxon>
        <taxon>Hexapoda</taxon>
        <taxon>Insecta</taxon>
        <taxon>Pterygota</taxon>
        <taxon>Neoptera</taxon>
        <taxon>Endopterygota</taxon>
        <taxon>Lepidoptera</taxon>
        <taxon>Glossata</taxon>
        <taxon>Ditrysia</taxon>
        <taxon>Noctuoidea</taxon>
        <taxon>Noctuidae</taxon>
        <taxon>Heliothinae</taxon>
        <taxon>Heliothis</taxon>
    </lineage>
</organism>
<dbReference type="Gene3D" id="3.90.1150.10">
    <property type="entry name" value="Aspartate Aminotransferase, domain 1"/>
    <property type="match status" value="1"/>
</dbReference>
<dbReference type="EC" id="2.6.1.2" evidence="8"/>
<dbReference type="InterPro" id="IPR045088">
    <property type="entry name" value="ALAT1/2-like"/>
</dbReference>
<comment type="pathway">
    <text evidence="6">Amino-acid degradation; L-alanine degradation via transaminase pathway; pyruvate from L-alanine: step 1/1.</text>
</comment>
<dbReference type="InterPro" id="IPR015424">
    <property type="entry name" value="PyrdxlP-dep_Trfase"/>
</dbReference>
<dbReference type="CDD" id="cd00609">
    <property type="entry name" value="AAT_like"/>
    <property type="match status" value="1"/>
</dbReference>